<dbReference type="Gene3D" id="3.90.226.10">
    <property type="entry name" value="2-enoyl-CoA Hydratase, Chain A, domain 1"/>
    <property type="match status" value="1"/>
</dbReference>
<proteinExistence type="predicted"/>
<dbReference type="UniPathway" id="UPA00659"/>
<dbReference type="PANTHER" id="PTHR48075">
    <property type="entry name" value="3-HYDROXYACYL-COA DEHYDROGENASE FAMILY PROTEIN"/>
    <property type="match status" value="1"/>
</dbReference>
<reference evidence="10 11" key="1">
    <citation type="submission" date="2016-07" db="EMBL/GenBank/DDBJ databases">
        <authorList>
            <person name="Hassler H."/>
        </authorList>
    </citation>
    <scope>NUCLEOTIDE SEQUENCE [LARGE SCALE GENOMIC DNA]</scope>
    <source>
        <strain evidence="10 11">CDC-D5610</strain>
    </source>
</reference>
<keyword evidence="4 10" id="KW-0560">Oxidoreductase</keyword>
<name>A0A222P1P2_9GAMM</name>
<keyword evidence="3" id="KW-0442">Lipid degradation</keyword>
<organism evidence="10 11">
    <name type="scientific">Legionella clemsonensis</name>
    <dbReference type="NCBI Taxonomy" id="1867846"/>
    <lineage>
        <taxon>Bacteria</taxon>
        <taxon>Pseudomonadati</taxon>
        <taxon>Pseudomonadota</taxon>
        <taxon>Gammaproteobacteria</taxon>
        <taxon>Legionellales</taxon>
        <taxon>Legionellaceae</taxon>
        <taxon>Legionella</taxon>
    </lineage>
</organism>
<dbReference type="GO" id="GO:0070403">
    <property type="term" value="F:NAD+ binding"/>
    <property type="evidence" value="ECO:0007669"/>
    <property type="project" value="InterPro"/>
</dbReference>
<evidence type="ECO:0000259" key="8">
    <source>
        <dbReference type="Pfam" id="PF00725"/>
    </source>
</evidence>
<accession>A0A222P1P2</accession>
<dbReference type="SUPFAM" id="SSF51735">
    <property type="entry name" value="NAD(P)-binding Rossmann-fold domains"/>
    <property type="match status" value="1"/>
</dbReference>
<evidence type="ECO:0000256" key="6">
    <source>
        <dbReference type="ARBA" id="ARBA00023098"/>
    </source>
</evidence>
<dbReference type="InterPro" id="IPR029045">
    <property type="entry name" value="ClpP/crotonase-like_dom_sf"/>
</dbReference>
<keyword evidence="6" id="KW-0443">Lipid metabolism</keyword>
<dbReference type="GO" id="GO:0003857">
    <property type="term" value="F:(3S)-3-hydroxyacyl-CoA dehydrogenase (NAD+) activity"/>
    <property type="evidence" value="ECO:0007669"/>
    <property type="project" value="UniProtKB-EC"/>
</dbReference>
<evidence type="ECO:0000256" key="2">
    <source>
        <dbReference type="ARBA" id="ARBA00022832"/>
    </source>
</evidence>
<dbReference type="Pfam" id="PF00378">
    <property type="entry name" value="ECH_1"/>
    <property type="match status" value="1"/>
</dbReference>
<evidence type="ECO:0000259" key="9">
    <source>
        <dbReference type="Pfam" id="PF02737"/>
    </source>
</evidence>
<dbReference type="InterPro" id="IPR006108">
    <property type="entry name" value="3HC_DH_C"/>
</dbReference>
<keyword evidence="11" id="KW-1185">Reference proteome</keyword>
<dbReference type="Pfam" id="PF00725">
    <property type="entry name" value="3HCDH"/>
    <property type="match status" value="1"/>
</dbReference>
<dbReference type="EMBL" id="CP016397">
    <property type="protein sequence ID" value="ASQ45772.1"/>
    <property type="molecule type" value="Genomic_DNA"/>
</dbReference>
<comment type="pathway">
    <text evidence="1">Lipid metabolism; fatty acid beta-oxidation.</text>
</comment>
<dbReference type="CDD" id="cd06558">
    <property type="entry name" value="crotonase-like"/>
    <property type="match status" value="1"/>
</dbReference>
<dbReference type="InterPro" id="IPR006176">
    <property type="entry name" value="3-OHacyl-CoA_DH_NAD-bd"/>
</dbReference>
<evidence type="ECO:0000256" key="4">
    <source>
        <dbReference type="ARBA" id="ARBA00023002"/>
    </source>
</evidence>
<dbReference type="Pfam" id="PF02737">
    <property type="entry name" value="3HCDH_N"/>
    <property type="match status" value="1"/>
</dbReference>
<sequence length="788" mass="87316">MQEPFFIKKVAVLGAGVMGAQIAAHCVNAGIETLLFDLATKEGNSNALVDKAITNLSKLKPSPLATNQTAALLQARNYQDDVKELNDCDLIVEAIAERLDWKEELYRKIAPYVSKQAILVSNTSGLSINTLCNVLPEALRQRFCGVHFFNPPRYMHLAELIPADSTDPKLLDQLETWLTSRLGKGVIRAKDTPNFIANRIGVFSLLATLHHAEAMNLGLDEVDALTGALLGRPKSATFRTMDVVGLDTMAHVVNTMKEQLTNDPWHAHFKLPEWLMTLIKQGHLGQKTGQGIYRKNGKIIEVFDPPSQSYRPAKGEVSEELKAIMKTPDASKRMQHLIASSDKQAQFIIACYRDLFHYCAYHLEEIANSVRDVDLAIRWGFGWQQGPFETWQAAGLAAMADSIEEAKAANEALSQAKLPDWLKKINEFYKEEGAYSPQQGDYVPRSELPVYQRQFFPDRVLKEKSIYAPTLFENDGVRLWLLKEDVVVLNFKSKANTIGQAVLDGMEQALDKAEKEYQGLIIYQSDASNFSSGADLKGVASLIQANKLDALEAMITQFQHVAMRLKYSIIPTIAALRGRALGGGCELMMHCSAVVAAFESYPGLVEAGVGLIPAGGGCKEMAMRAACKAGDADLLLFLQPYFQQIATAFVAGSAPEARQKGYLRNKDYWVMHPNEVLYAALAQVKQMQAMNYQPPLKTRFKVAGREGHARLQAGLVNWLEGGFISQHDYFLANELAAVLCGGEVNQGELVDERWLLHLEKKAFMTLAETSLSQARISHLLETGKPLRN</sequence>
<keyword evidence="2" id="KW-0276">Fatty acid metabolism</keyword>
<dbReference type="InterPro" id="IPR036291">
    <property type="entry name" value="NAD(P)-bd_dom_sf"/>
</dbReference>
<comment type="catalytic activity">
    <reaction evidence="7">
        <text>a (3S)-3-hydroxyacyl-CoA + NAD(+) = a 3-oxoacyl-CoA + NADH + H(+)</text>
        <dbReference type="Rhea" id="RHEA:22432"/>
        <dbReference type="ChEBI" id="CHEBI:15378"/>
        <dbReference type="ChEBI" id="CHEBI:57318"/>
        <dbReference type="ChEBI" id="CHEBI:57540"/>
        <dbReference type="ChEBI" id="CHEBI:57945"/>
        <dbReference type="ChEBI" id="CHEBI:90726"/>
        <dbReference type="EC" id="1.1.1.35"/>
    </reaction>
</comment>
<evidence type="ECO:0000313" key="10">
    <source>
        <dbReference type="EMBL" id="ASQ45772.1"/>
    </source>
</evidence>
<dbReference type="InterPro" id="IPR008927">
    <property type="entry name" value="6-PGluconate_DH-like_C_sf"/>
</dbReference>
<dbReference type="Gene3D" id="1.10.1040.50">
    <property type="match status" value="1"/>
</dbReference>
<evidence type="ECO:0000256" key="3">
    <source>
        <dbReference type="ARBA" id="ARBA00022963"/>
    </source>
</evidence>
<feature type="domain" description="3-hydroxyacyl-CoA dehydrogenase C-terminal" evidence="8">
    <location>
        <begin position="195"/>
        <end position="294"/>
    </location>
</feature>
<dbReference type="AlphaFoldDB" id="A0A222P1P2"/>
<evidence type="ECO:0000256" key="7">
    <source>
        <dbReference type="ARBA" id="ARBA00049556"/>
    </source>
</evidence>
<feature type="domain" description="3-hydroxyacyl-CoA dehydrogenase NAD binding" evidence="9">
    <location>
        <begin position="9"/>
        <end position="192"/>
    </location>
</feature>
<dbReference type="PANTHER" id="PTHR48075:SF7">
    <property type="entry name" value="3-HYDROXYACYL-COA DEHYDROGENASE-RELATED"/>
    <property type="match status" value="1"/>
</dbReference>
<dbReference type="SUPFAM" id="SSF52096">
    <property type="entry name" value="ClpP/crotonase"/>
    <property type="match status" value="1"/>
</dbReference>
<dbReference type="GO" id="GO:0006635">
    <property type="term" value="P:fatty acid beta-oxidation"/>
    <property type="evidence" value="ECO:0007669"/>
    <property type="project" value="UniProtKB-UniPathway"/>
</dbReference>
<evidence type="ECO:0000256" key="5">
    <source>
        <dbReference type="ARBA" id="ARBA00023027"/>
    </source>
</evidence>
<dbReference type="KEGG" id="lcd:clem_06085"/>
<evidence type="ECO:0000313" key="11">
    <source>
        <dbReference type="Proteomes" id="UP000201728"/>
    </source>
</evidence>
<gene>
    <name evidence="10" type="primary">fadN</name>
    <name evidence="10" type="ORF">clem_06085</name>
</gene>
<dbReference type="Gene3D" id="3.40.50.720">
    <property type="entry name" value="NAD(P)-binding Rossmann-like Domain"/>
    <property type="match status" value="1"/>
</dbReference>
<dbReference type="RefSeq" id="WP_094090799.1">
    <property type="nucleotide sequence ID" value="NZ_CP016397.1"/>
</dbReference>
<keyword evidence="5" id="KW-0520">NAD</keyword>
<dbReference type="InterPro" id="IPR001753">
    <property type="entry name" value="Enoyl-CoA_hydra/iso"/>
</dbReference>
<protein>
    <submittedName>
        <fullName evidence="10">Putative 3-hydroxyacyl-CoA dehydrogenase</fullName>
        <ecNumber evidence="10">1.1.1.35</ecNumber>
    </submittedName>
</protein>
<dbReference type="SUPFAM" id="SSF48179">
    <property type="entry name" value="6-phosphogluconate dehydrogenase C-terminal domain-like"/>
    <property type="match status" value="2"/>
</dbReference>
<dbReference type="Proteomes" id="UP000201728">
    <property type="component" value="Chromosome"/>
</dbReference>
<dbReference type="OrthoDB" id="5389341at2"/>
<evidence type="ECO:0000256" key="1">
    <source>
        <dbReference type="ARBA" id="ARBA00005005"/>
    </source>
</evidence>
<dbReference type="EC" id="1.1.1.35" evidence="10"/>